<gene>
    <name evidence="1" type="ORF">ATANTOWER_006915</name>
</gene>
<evidence type="ECO:0000313" key="2">
    <source>
        <dbReference type="Proteomes" id="UP001345963"/>
    </source>
</evidence>
<protein>
    <submittedName>
        <fullName evidence="1">Uncharacterized protein</fullName>
    </submittedName>
</protein>
<name>A0ABU7CIV2_9TELE</name>
<dbReference type="Proteomes" id="UP001345963">
    <property type="component" value="Unassembled WGS sequence"/>
</dbReference>
<sequence>LVSYLPSACTLKKAFKSPKREKHTERRNNGMKRQILKNVSEGERSGDTSLEIDSVKQEQMEIISQFSRNKQPAGSIFQDYSKLLLKILVCGNKQGVLQILWN</sequence>
<reference evidence="1 2" key="1">
    <citation type="submission" date="2021-07" db="EMBL/GenBank/DDBJ databases">
        <authorList>
            <person name="Palmer J.M."/>
        </authorList>
    </citation>
    <scope>NUCLEOTIDE SEQUENCE [LARGE SCALE GENOMIC DNA]</scope>
    <source>
        <strain evidence="1 2">AT_MEX2019</strain>
        <tissue evidence="1">Muscle</tissue>
    </source>
</reference>
<dbReference type="EMBL" id="JAHUTI010090301">
    <property type="protein sequence ID" value="MED6261568.1"/>
    <property type="molecule type" value="Genomic_DNA"/>
</dbReference>
<feature type="non-terminal residue" evidence="1">
    <location>
        <position position="1"/>
    </location>
</feature>
<evidence type="ECO:0000313" key="1">
    <source>
        <dbReference type="EMBL" id="MED6261568.1"/>
    </source>
</evidence>
<comment type="caution">
    <text evidence="1">The sequence shown here is derived from an EMBL/GenBank/DDBJ whole genome shotgun (WGS) entry which is preliminary data.</text>
</comment>
<keyword evidence="2" id="KW-1185">Reference proteome</keyword>
<organism evidence="1 2">
    <name type="scientific">Ataeniobius toweri</name>
    <dbReference type="NCBI Taxonomy" id="208326"/>
    <lineage>
        <taxon>Eukaryota</taxon>
        <taxon>Metazoa</taxon>
        <taxon>Chordata</taxon>
        <taxon>Craniata</taxon>
        <taxon>Vertebrata</taxon>
        <taxon>Euteleostomi</taxon>
        <taxon>Actinopterygii</taxon>
        <taxon>Neopterygii</taxon>
        <taxon>Teleostei</taxon>
        <taxon>Neoteleostei</taxon>
        <taxon>Acanthomorphata</taxon>
        <taxon>Ovalentaria</taxon>
        <taxon>Atherinomorphae</taxon>
        <taxon>Cyprinodontiformes</taxon>
        <taxon>Goodeidae</taxon>
        <taxon>Ataeniobius</taxon>
    </lineage>
</organism>
<proteinExistence type="predicted"/>
<accession>A0ABU7CIV2</accession>